<feature type="region of interest" description="Disordered" evidence="1">
    <location>
        <begin position="136"/>
        <end position="188"/>
    </location>
</feature>
<accession>A0ABD4SZG2</accession>
<feature type="compositionally biased region" description="Low complexity" evidence="1">
    <location>
        <begin position="149"/>
        <end position="171"/>
    </location>
</feature>
<feature type="region of interest" description="Disordered" evidence="1">
    <location>
        <begin position="1"/>
        <end position="22"/>
    </location>
</feature>
<protein>
    <submittedName>
        <fullName evidence="3">Uncharacterized protein</fullName>
    </submittedName>
</protein>
<comment type="caution">
    <text evidence="3">The sequence shown here is derived from an EMBL/GenBank/DDBJ whole genome shotgun (WGS) entry which is preliminary data.</text>
</comment>
<name>A0ABD4SZG2_9CYAN</name>
<feature type="transmembrane region" description="Helical" evidence="2">
    <location>
        <begin position="54"/>
        <end position="75"/>
    </location>
</feature>
<dbReference type="AlphaFoldDB" id="A0ABD4SZG2"/>
<dbReference type="Proteomes" id="UP000031561">
    <property type="component" value="Unassembled WGS sequence"/>
</dbReference>
<sequence>MNDPYASPNSGENLAPSSPSASGGNDYSLYLQDLKLESANLNQKIRDLRSQTTWLKVLLSLLIILLGGSLAWVTLRLQALEQKQIAQSAGNAVVEQQQLDQIQTRIQDLERQIPANLADAVQDHENQIRQLEVQLEQIRSQSRTPVTQPPEAGSGSPAPGSSPAQTSAPTPDNQGSGRSPSTPPGDEP</sequence>
<feature type="compositionally biased region" description="Polar residues" evidence="1">
    <location>
        <begin position="137"/>
        <end position="146"/>
    </location>
</feature>
<reference evidence="3 4" key="1">
    <citation type="journal article" date="2015" name="Genome Announc.">
        <title>Draft Genome Sequence of Filamentous Marine Cyanobacterium Lyngbya confervoides Strain BDU141951.</title>
        <authorList>
            <person name="Chandrababunaidu M.M."/>
            <person name="Sen D."/>
            <person name="Tripathy S."/>
        </authorList>
    </citation>
    <scope>NUCLEOTIDE SEQUENCE [LARGE SCALE GENOMIC DNA]</scope>
    <source>
        <strain evidence="3 4">BDU141951</strain>
    </source>
</reference>
<evidence type="ECO:0000256" key="1">
    <source>
        <dbReference type="SAM" id="MobiDB-lite"/>
    </source>
</evidence>
<keyword evidence="4" id="KW-1185">Reference proteome</keyword>
<dbReference type="EMBL" id="JTHE03000015">
    <property type="protein sequence ID" value="MCM1981674.1"/>
    <property type="molecule type" value="Genomic_DNA"/>
</dbReference>
<keyword evidence="2" id="KW-1133">Transmembrane helix</keyword>
<feature type="compositionally biased region" description="Polar residues" evidence="1">
    <location>
        <begin position="7"/>
        <end position="22"/>
    </location>
</feature>
<gene>
    <name evidence="3" type="ORF">QQ91_0002360</name>
</gene>
<proteinExistence type="predicted"/>
<evidence type="ECO:0000313" key="3">
    <source>
        <dbReference type="EMBL" id="MCM1981674.1"/>
    </source>
</evidence>
<evidence type="ECO:0000313" key="4">
    <source>
        <dbReference type="Proteomes" id="UP000031561"/>
    </source>
</evidence>
<keyword evidence="2" id="KW-0472">Membrane</keyword>
<organism evidence="3 4">
    <name type="scientific">Lyngbya confervoides BDU141951</name>
    <dbReference type="NCBI Taxonomy" id="1574623"/>
    <lineage>
        <taxon>Bacteria</taxon>
        <taxon>Bacillati</taxon>
        <taxon>Cyanobacteriota</taxon>
        <taxon>Cyanophyceae</taxon>
        <taxon>Oscillatoriophycideae</taxon>
        <taxon>Oscillatoriales</taxon>
        <taxon>Microcoleaceae</taxon>
        <taxon>Lyngbya</taxon>
    </lineage>
</organism>
<keyword evidence="2" id="KW-0812">Transmembrane</keyword>
<evidence type="ECO:0000256" key="2">
    <source>
        <dbReference type="SAM" id="Phobius"/>
    </source>
</evidence>
<dbReference type="RefSeq" id="WP_166279551.1">
    <property type="nucleotide sequence ID" value="NZ_JTHE03000015.1"/>
</dbReference>